<evidence type="ECO:0000256" key="2">
    <source>
        <dbReference type="SAM" id="MobiDB-lite"/>
    </source>
</evidence>
<sequence length="171" mass="20198">MARGNQREKAREKNLKKQSKQTKKKEDGTAFKKRAESDAEIMRQKQQLWKKNPRTLFKLITNDSRDSELDNESEDTLKKLFHDSKNIKPSKRPLQYTDDAQPNELKGYNKTQDIIDDINTIDLSATESEIESDSDDKIELKNLIPLIEKKLQDEILPFEQKWRLRAVLQYY</sequence>
<evidence type="ECO:0000259" key="3">
    <source>
        <dbReference type="Pfam" id="PF04419"/>
    </source>
</evidence>
<proteinExistence type="inferred from homology"/>
<protein>
    <submittedName>
        <fullName evidence="4">1857_t:CDS:1</fullName>
    </submittedName>
</protein>
<keyword evidence="5" id="KW-1185">Reference proteome</keyword>
<evidence type="ECO:0000313" key="5">
    <source>
        <dbReference type="Proteomes" id="UP000789570"/>
    </source>
</evidence>
<dbReference type="PANTHER" id="PTHR13596:SF0">
    <property type="entry name" value="SI:CH211-39K3.2-RELATED"/>
    <property type="match status" value="1"/>
</dbReference>
<accession>A0A9N8ZBD6</accession>
<evidence type="ECO:0000313" key="4">
    <source>
        <dbReference type="EMBL" id="CAG8486093.1"/>
    </source>
</evidence>
<dbReference type="Pfam" id="PF04419">
    <property type="entry name" value="SERF-like_N"/>
    <property type="match status" value="1"/>
</dbReference>
<dbReference type="OrthoDB" id="18018at2759"/>
<feature type="compositionally biased region" description="Basic and acidic residues" evidence="2">
    <location>
        <begin position="24"/>
        <end position="43"/>
    </location>
</feature>
<reference evidence="4" key="1">
    <citation type="submission" date="2021-06" db="EMBL/GenBank/DDBJ databases">
        <authorList>
            <person name="Kallberg Y."/>
            <person name="Tangrot J."/>
            <person name="Rosling A."/>
        </authorList>
    </citation>
    <scope>NUCLEOTIDE SEQUENCE</scope>
    <source>
        <strain evidence="4">UK204</strain>
    </source>
</reference>
<organism evidence="4 5">
    <name type="scientific">Funneliformis caledonium</name>
    <dbReference type="NCBI Taxonomy" id="1117310"/>
    <lineage>
        <taxon>Eukaryota</taxon>
        <taxon>Fungi</taxon>
        <taxon>Fungi incertae sedis</taxon>
        <taxon>Mucoromycota</taxon>
        <taxon>Glomeromycotina</taxon>
        <taxon>Glomeromycetes</taxon>
        <taxon>Glomerales</taxon>
        <taxon>Glomeraceae</taxon>
        <taxon>Funneliformis</taxon>
    </lineage>
</organism>
<feature type="domain" description="Small EDRK-rich factor-like N-terminal" evidence="3">
    <location>
        <begin position="1"/>
        <end position="36"/>
    </location>
</feature>
<gene>
    <name evidence="4" type="ORF">FCALED_LOCUS2961</name>
</gene>
<dbReference type="Proteomes" id="UP000789570">
    <property type="component" value="Unassembled WGS sequence"/>
</dbReference>
<dbReference type="PANTHER" id="PTHR13596">
    <property type="entry name" value="SMALL EDRK-RICH FACTOR 1"/>
    <property type="match status" value="1"/>
</dbReference>
<comment type="caution">
    <text evidence="4">The sequence shown here is derived from an EMBL/GenBank/DDBJ whole genome shotgun (WGS) entry which is preliminary data.</text>
</comment>
<comment type="similarity">
    <text evidence="1">Belongs to the SERF family.</text>
</comment>
<feature type="region of interest" description="Disordered" evidence="2">
    <location>
        <begin position="1"/>
        <end position="47"/>
    </location>
</feature>
<dbReference type="InterPro" id="IPR040211">
    <property type="entry name" value="SERF1/2-like"/>
</dbReference>
<name>A0A9N8ZBD6_9GLOM</name>
<feature type="compositionally biased region" description="Basic and acidic residues" evidence="2">
    <location>
        <begin position="1"/>
        <end position="15"/>
    </location>
</feature>
<dbReference type="EMBL" id="CAJVPQ010000491">
    <property type="protein sequence ID" value="CAG8486093.1"/>
    <property type="molecule type" value="Genomic_DNA"/>
</dbReference>
<evidence type="ECO:0000256" key="1">
    <source>
        <dbReference type="ARBA" id="ARBA00007309"/>
    </source>
</evidence>
<dbReference type="InterPro" id="IPR007513">
    <property type="entry name" value="SERF-like_N"/>
</dbReference>
<dbReference type="AlphaFoldDB" id="A0A9N8ZBD6"/>